<dbReference type="InterPro" id="IPR019239">
    <property type="entry name" value="VapB_antitoxin"/>
</dbReference>
<evidence type="ECO:0000313" key="1">
    <source>
        <dbReference type="EMBL" id="MEU1953617.1"/>
    </source>
</evidence>
<organism evidence="1 2">
    <name type="scientific">Nocardia rhamnosiphila</name>
    <dbReference type="NCBI Taxonomy" id="426716"/>
    <lineage>
        <taxon>Bacteria</taxon>
        <taxon>Bacillati</taxon>
        <taxon>Actinomycetota</taxon>
        <taxon>Actinomycetes</taxon>
        <taxon>Mycobacteriales</taxon>
        <taxon>Nocardiaceae</taxon>
        <taxon>Nocardia</taxon>
    </lineage>
</organism>
<dbReference type="Pfam" id="PF09957">
    <property type="entry name" value="VapB_antitoxin"/>
    <property type="match status" value="1"/>
</dbReference>
<dbReference type="RefSeq" id="WP_356958894.1">
    <property type="nucleotide sequence ID" value="NZ_JBEXYG010000007.1"/>
</dbReference>
<protein>
    <submittedName>
        <fullName evidence="1">Type II toxin-antitoxin system VapB family antitoxin</fullName>
    </submittedName>
</protein>
<name>A0ABV2WRV0_9NOCA</name>
<dbReference type="Proteomes" id="UP001550628">
    <property type="component" value="Unassembled WGS sequence"/>
</dbReference>
<accession>A0ABV2WRV0</accession>
<comment type="caution">
    <text evidence="1">The sequence shown here is derived from an EMBL/GenBank/DDBJ whole genome shotgun (WGS) entry which is preliminary data.</text>
</comment>
<evidence type="ECO:0000313" key="2">
    <source>
        <dbReference type="Proteomes" id="UP001550628"/>
    </source>
</evidence>
<sequence>MSLTHIEIDDEELETAKKLGGHKTKTAAVAEALREYNQRRSRAEAFLRYFELARDWDIEGAEAAHAAEKKAFGG</sequence>
<keyword evidence="2" id="KW-1185">Reference proteome</keyword>
<proteinExistence type="predicted"/>
<gene>
    <name evidence="1" type="ORF">ABZ510_17340</name>
</gene>
<reference evidence="1 2" key="1">
    <citation type="submission" date="2024-06" db="EMBL/GenBank/DDBJ databases">
        <title>The Natural Products Discovery Center: Release of the First 8490 Sequenced Strains for Exploring Actinobacteria Biosynthetic Diversity.</title>
        <authorList>
            <person name="Kalkreuter E."/>
            <person name="Kautsar S.A."/>
            <person name="Yang D."/>
            <person name="Bader C.D."/>
            <person name="Teijaro C.N."/>
            <person name="Fluegel L."/>
            <person name="Davis C.M."/>
            <person name="Simpson J.R."/>
            <person name="Lauterbach L."/>
            <person name="Steele A.D."/>
            <person name="Gui C."/>
            <person name="Meng S."/>
            <person name="Li G."/>
            <person name="Viehrig K."/>
            <person name="Ye F."/>
            <person name="Su P."/>
            <person name="Kiefer A.F."/>
            <person name="Nichols A."/>
            <person name="Cepeda A.J."/>
            <person name="Yan W."/>
            <person name="Fan B."/>
            <person name="Jiang Y."/>
            <person name="Adhikari A."/>
            <person name="Zheng C.-J."/>
            <person name="Schuster L."/>
            <person name="Cowan T.M."/>
            <person name="Smanski M.J."/>
            <person name="Chevrette M.G."/>
            <person name="De Carvalho L.P.S."/>
            <person name="Shen B."/>
        </authorList>
    </citation>
    <scope>NUCLEOTIDE SEQUENCE [LARGE SCALE GENOMIC DNA]</scope>
    <source>
        <strain evidence="1 2">NPDC019708</strain>
    </source>
</reference>
<dbReference type="EMBL" id="JBEYBF010000011">
    <property type="protein sequence ID" value="MEU1953617.1"/>
    <property type="molecule type" value="Genomic_DNA"/>
</dbReference>